<protein>
    <submittedName>
        <fullName evidence="1">Ankyrin repeat protein</fullName>
    </submittedName>
</protein>
<accession>A0A481ZC33</accession>
<evidence type="ECO:0000313" key="1">
    <source>
        <dbReference type="EMBL" id="QBK93216.1"/>
    </source>
</evidence>
<organism evidence="1">
    <name type="scientific">Pithovirus LCPAC403</name>
    <dbReference type="NCBI Taxonomy" id="2506596"/>
    <lineage>
        <taxon>Viruses</taxon>
        <taxon>Pithoviruses</taxon>
    </lineage>
</organism>
<name>A0A481ZC33_9VIRU</name>
<sequence>MYEGDRDAEEFSVSNDGMTRNTIRMIINVITKNITIARLKPNEIKWNDLLYTVRYLALGLSVDFIYPLLLTIKDRISWYSACESRKTDLCAHYEDAKEGELIFVRLSEMDHRPSDYDTIEAYEEEKEVPEQIQSSREKLRKSANDILYELRNVLNLFVAGGYPLARFNNFETEWSDIDIFAYGPNALNHILEGVQICLELHKKSVKKEDIYNFYSTNVGDFLIPVRTEYSISIPIMVGGPYSNAVIVQFILQESKNPFHILNRFDIDSCCIGFEIATPYELKAMPRFVRAIETNSNVIDPTRQSPTYISRLIKYLQRGTDIAIPGYNRNNITIPQKVLVAMAISKYQIRNKTLRELDLNGLQVLVVYSILKQNITKFTPVSDYACVTIDTLNIAVLTLSRKTANINQSKLLLDGKKLPFVMGDVLNEGERPFVFVLDFGPQYTDEEITYVPKFPQIELMKDDIQNEMIGSIHQVKTSFYGDYYNAVIERSQPLRKIDGA</sequence>
<dbReference type="EMBL" id="MK500591">
    <property type="protein sequence ID" value="QBK93216.1"/>
    <property type="molecule type" value="Genomic_DNA"/>
</dbReference>
<reference evidence="1" key="1">
    <citation type="journal article" date="2019" name="MBio">
        <title>Virus Genomes from Deep Sea Sediments Expand the Ocean Megavirome and Support Independent Origins of Viral Gigantism.</title>
        <authorList>
            <person name="Backstrom D."/>
            <person name="Yutin N."/>
            <person name="Jorgensen S.L."/>
            <person name="Dharamshi J."/>
            <person name="Homa F."/>
            <person name="Zaremba-Niedwiedzka K."/>
            <person name="Spang A."/>
            <person name="Wolf Y.I."/>
            <person name="Koonin E.V."/>
            <person name="Ettema T.J."/>
        </authorList>
    </citation>
    <scope>NUCLEOTIDE SEQUENCE</scope>
</reference>
<proteinExistence type="predicted"/>
<gene>
    <name evidence="1" type="ORF">LCPAC403_03500</name>
</gene>